<dbReference type="Pfam" id="PF07687">
    <property type="entry name" value="M20_dimer"/>
    <property type="match status" value="1"/>
</dbReference>
<dbReference type="GO" id="GO:0009089">
    <property type="term" value="P:lysine biosynthetic process via diaminopimelate"/>
    <property type="evidence" value="ECO:0007669"/>
    <property type="project" value="UniProtKB-UniPathway"/>
</dbReference>
<dbReference type="EC" id="3.5.1.18" evidence="5"/>
<dbReference type="InterPro" id="IPR002933">
    <property type="entry name" value="Peptidase_M20"/>
</dbReference>
<dbReference type="GO" id="GO:0009014">
    <property type="term" value="F:succinyl-diaminopimelate desuccinylase activity"/>
    <property type="evidence" value="ECO:0007669"/>
    <property type="project" value="UniProtKB-EC"/>
</dbReference>
<name>A0A6L8W587_9PROT</name>
<reference evidence="13 14" key="1">
    <citation type="submission" date="2019-12" db="EMBL/GenBank/DDBJ databases">
        <title>Snethiella sp. nov. sp. isolated from sea sand.</title>
        <authorList>
            <person name="Kim J."/>
            <person name="Jeong S.E."/>
            <person name="Jung H.S."/>
            <person name="Jeon C.O."/>
        </authorList>
    </citation>
    <scope>NUCLEOTIDE SEQUENCE [LARGE SCALE GENOMIC DNA]</scope>
    <source>
        <strain evidence="13 14">DP05</strain>
    </source>
</reference>
<keyword evidence="14" id="KW-1185">Reference proteome</keyword>
<evidence type="ECO:0000256" key="5">
    <source>
        <dbReference type="ARBA" id="ARBA00011921"/>
    </source>
</evidence>
<dbReference type="InterPro" id="IPR011650">
    <property type="entry name" value="Peptidase_M20_dimer"/>
</dbReference>
<keyword evidence="9" id="KW-0862">Zinc</keyword>
<evidence type="ECO:0000256" key="4">
    <source>
        <dbReference type="ARBA" id="ARBA00006247"/>
    </source>
</evidence>
<evidence type="ECO:0000256" key="2">
    <source>
        <dbReference type="ARBA" id="ARBA00001947"/>
    </source>
</evidence>
<evidence type="ECO:0000256" key="9">
    <source>
        <dbReference type="ARBA" id="ARBA00022833"/>
    </source>
</evidence>
<proteinExistence type="inferred from homology"/>
<dbReference type="InterPro" id="IPR036264">
    <property type="entry name" value="Bact_exopeptidase_dim_dom"/>
</dbReference>
<evidence type="ECO:0000256" key="3">
    <source>
        <dbReference type="ARBA" id="ARBA00005130"/>
    </source>
</evidence>
<evidence type="ECO:0000256" key="6">
    <source>
        <dbReference type="ARBA" id="ARBA00016853"/>
    </source>
</evidence>
<comment type="cofactor">
    <cofactor evidence="2">
        <name>Zn(2+)</name>
        <dbReference type="ChEBI" id="CHEBI:29105"/>
    </cofactor>
</comment>
<comment type="catalytic activity">
    <reaction evidence="11">
        <text>N-succinyl-(2S,6S)-2,6-diaminopimelate + H2O = (2S,6S)-2,6-diaminopimelate + succinate</text>
        <dbReference type="Rhea" id="RHEA:22608"/>
        <dbReference type="ChEBI" id="CHEBI:15377"/>
        <dbReference type="ChEBI" id="CHEBI:30031"/>
        <dbReference type="ChEBI" id="CHEBI:57609"/>
        <dbReference type="ChEBI" id="CHEBI:58087"/>
        <dbReference type="EC" id="3.5.1.18"/>
    </reaction>
</comment>
<accession>A0A6L8W587</accession>
<dbReference type="Gene3D" id="3.30.70.360">
    <property type="match status" value="1"/>
</dbReference>
<keyword evidence="8" id="KW-0378">Hydrolase</keyword>
<dbReference type="PROSITE" id="PS00759">
    <property type="entry name" value="ARGE_DAPE_CPG2_2"/>
    <property type="match status" value="1"/>
</dbReference>
<dbReference type="AlphaFoldDB" id="A0A6L8W587"/>
<protein>
    <recommendedName>
        <fullName evidence="6">Probable succinyl-diaminopimelate desuccinylase</fullName>
        <ecNumber evidence="5">3.5.1.18</ecNumber>
    </recommendedName>
</protein>
<dbReference type="NCBIfam" id="TIGR01910">
    <property type="entry name" value="DapE-ArgE"/>
    <property type="match status" value="1"/>
</dbReference>
<dbReference type="Proteomes" id="UP000476030">
    <property type="component" value="Unassembled WGS sequence"/>
</dbReference>
<evidence type="ECO:0000256" key="8">
    <source>
        <dbReference type="ARBA" id="ARBA00022801"/>
    </source>
</evidence>
<evidence type="ECO:0000256" key="10">
    <source>
        <dbReference type="ARBA" id="ARBA00023285"/>
    </source>
</evidence>
<evidence type="ECO:0000256" key="11">
    <source>
        <dbReference type="ARBA" id="ARBA00051301"/>
    </source>
</evidence>
<dbReference type="PANTHER" id="PTHR43808">
    <property type="entry name" value="ACETYLORNITHINE DEACETYLASE"/>
    <property type="match status" value="1"/>
</dbReference>
<comment type="cofactor">
    <cofactor evidence="1">
        <name>Co(2+)</name>
        <dbReference type="ChEBI" id="CHEBI:48828"/>
    </cofactor>
</comment>
<evidence type="ECO:0000313" key="13">
    <source>
        <dbReference type="EMBL" id="MZR29643.1"/>
    </source>
</evidence>
<dbReference type="SUPFAM" id="SSF55031">
    <property type="entry name" value="Bacterial exopeptidase dimerisation domain"/>
    <property type="match status" value="1"/>
</dbReference>
<keyword evidence="7" id="KW-0479">Metal-binding</keyword>
<keyword evidence="10" id="KW-0170">Cobalt</keyword>
<evidence type="ECO:0000256" key="1">
    <source>
        <dbReference type="ARBA" id="ARBA00001941"/>
    </source>
</evidence>
<dbReference type="RefSeq" id="WP_161314097.1">
    <property type="nucleotide sequence ID" value="NZ_WTUW01000001.1"/>
</dbReference>
<dbReference type="InterPro" id="IPR050072">
    <property type="entry name" value="Peptidase_M20A"/>
</dbReference>
<organism evidence="13 14">
    <name type="scientific">Sneathiella litorea</name>
    <dbReference type="NCBI Taxonomy" id="2606216"/>
    <lineage>
        <taxon>Bacteria</taxon>
        <taxon>Pseudomonadati</taxon>
        <taxon>Pseudomonadota</taxon>
        <taxon>Alphaproteobacteria</taxon>
        <taxon>Sneathiellales</taxon>
        <taxon>Sneathiellaceae</taxon>
        <taxon>Sneathiella</taxon>
    </lineage>
</organism>
<evidence type="ECO:0000313" key="14">
    <source>
        <dbReference type="Proteomes" id="UP000476030"/>
    </source>
</evidence>
<dbReference type="GO" id="GO:0046872">
    <property type="term" value="F:metal ion binding"/>
    <property type="evidence" value="ECO:0007669"/>
    <property type="project" value="UniProtKB-KW"/>
</dbReference>
<gene>
    <name evidence="13" type="ORF">GQE98_03245</name>
</gene>
<evidence type="ECO:0000256" key="7">
    <source>
        <dbReference type="ARBA" id="ARBA00022723"/>
    </source>
</evidence>
<feature type="domain" description="Peptidase M20 dimerisation" evidence="12">
    <location>
        <begin position="175"/>
        <end position="275"/>
    </location>
</feature>
<dbReference type="InterPro" id="IPR001261">
    <property type="entry name" value="ArgE/DapE_CS"/>
</dbReference>
<evidence type="ECO:0000259" key="12">
    <source>
        <dbReference type="Pfam" id="PF07687"/>
    </source>
</evidence>
<dbReference type="EMBL" id="WTUW01000001">
    <property type="protein sequence ID" value="MZR29643.1"/>
    <property type="molecule type" value="Genomic_DNA"/>
</dbReference>
<dbReference type="InterPro" id="IPR010182">
    <property type="entry name" value="ArgE/DapE"/>
</dbReference>
<dbReference type="Pfam" id="PF01546">
    <property type="entry name" value="Peptidase_M20"/>
    <property type="match status" value="1"/>
</dbReference>
<dbReference type="Gene3D" id="3.40.630.10">
    <property type="entry name" value="Zn peptidases"/>
    <property type="match status" value="1"/>
</dbReference>
<dbReference type="PANTHER" id="PTHR43808:SF32">
    <property type="entry name" value="ARGE_DAPE-RELATED DEACYLASE"/>
    <property type="match status" value="1"/>
</dbReference>
<dbReference type="CDD" id="cd08659">
    <property type="entry name" value="M20_ArgE_DapE-like"/>
    <property type="match status" value="1"/>
</dbReference>
<dbReference type="UniPathway" id="UPA00034">
    <property type="reaction ID" value="UER00021"/>
</dbReference>
<comment type="similarity">
    <text evidence="4">Belongs to the peptidase M20A family.</text>
</comment>
<comment type="caution">
    <text evidence="13">The sequence shown here is derived from an EMBL/GenBank/DDBJ whole genome shotgun (WGS) entry which is preliminary data.</text>
</comment>
<sequence length="378" mass="40363">MTAYPNVIELTRALVGMNTINPPGNEHQCNSYLADLLKQAGFDVDLAEFAEGRSNLVARLGRQDKDDLPICFTGHLDTVPLGTEPWSFDAFAGDIHDNKIYGRGTTDMKGGVAAMIVAAIDLAEQISDTQGIVFVLTGGEETGCDGAKALSERPEILGRAGAIVVGEPTSNKPLIGHKGALWLRAVCRGITAHGSTPELGINAVYAACQAIGKIENFGFNVPPHSVIGSPSINVGRVQGGINVNSVPDYAEFDIDIRTIPSQDHSTIITHLGQYIGQDVSLEATVDVDGVISDFSDLWIQDVFNCTEKILGTPLTGETAKYFTDASVLTPAFGNPPTIIIGPGDAAVAHKTDEYCEIDKLHQAVEIYTSILKRWCLTI</sequence>
<comment type="pathway">
    <text evidence="3">Amino-acid biosynthesis; L-lysine biosynthesis via DAP pathway; LL-2,6-diaminopimelate from (S)-tetrahydrodipicolinate (succinylase route): step 3/3.</text>
</comment>
<dbReference type="SUPFAM" id="SSF53187">
    <property type="entry name" value="Zn-dependent exopeptidases"/>
    <property type="match status" value="1"/>
</dbReference>